<dbReference type="Proteomes" id="UP000003490">
    <property type="component" value="Unassembled WGS sequence"/>
</dbReference>
<dbReference type="AlphaFoldDB" id="A7VQ39"/>
<dbReference type="EMBL" id="ABCB02000014">
    <property type="protein sequence ID" value="EDO62545.1"/>
    <property type="molecule type" value="Genomic_DNA"/>
</dbReference>
<evidence type="ECO:0000256" key="1">
    <source>
        <dbReference type="SAM" id="MobiDB-lite"/>
    </source>
</evidence>
<accession>A7VQ39</accession>
<protein>
    <submittedName>
        <fullName evidence="2">Uncharacterized protein</fullName>
    </submittedName>
</protein>
<sequence>MRIKNKRQQIAAPPGPAEYASSEKAYSIRRKRQNKKLAAPPMGRTIGGFRKTSNQIQLFLASLFIFQQLSRHFQWPFTKAFLSAFQPYAAAKQ</sequence>
<dbReference type="HOGENOM" id="CLU_2394570_0_0_9"/>
<name>A7VQ39_9FIRM</name>
<organism evidence="2 3">
    <name type="scientific">[Clostridium] leptum DSM 753</name>
    <dbReference type="NCBI Taxonomy" id="428125"/>
    <lineage>
        <taxon>Bacteria</taxon>
        <taxon>Bacillati</taxon>
        <taxon>Bacillota</taxon>
        <taxon>Clostridia</taxon>
        <taxon>Eubacteriales</taxon>
        <taxon>Oscillospiraceae</taxon>
        <taxon>Oscillospiraceae incertae sedis</taxon>
    </lineage>
</organism>
<reference evidence="2 3" key="1">
    <citation type="submission" date="2007-08" db="EMBL/GenBank/DDBJ databases">
        <title>Draft genome sequence of Clostridium leptum (DSM 753).</title>
        <authorList>
            <person name="Sudarsanam P."/>
            <person name="Ley R."/>
            <person name="Guruge J."/>
            <person name="Turnbaugh P.J."/>
            <person name="Mahowald M."/>
            <person name="Liep D."/>
            <person name="Gordon J."/>
        </authorList>
    </citation>
    <scope>NUCLEOTIDE SEQUENCE [LARGE SCALE GENOMIC DNA]</scope>
    <source>
        <strain evidence="2 3">DSM 753</strain>
    </source>
</reference>
<reference evidence="2 3" key="2">
    <citation type="submission" date="2007-08" db="EMBL/GenBank/DDBJ databases">
        <authorList>
            <person name="Fulton L."/>
            <person name="Clifton S."/>
            <person name="Fulton B."/>
            <person name="Xu J."/>
            <person name="Minx P."/>
            <person name="Pepin K.H."/>
            <person name="Johnson M."/>
            <person name="Thiruvilangam P."/>
            <person name="Bhonagiri V."/>
            <person name="Nash W.E."/>
            <person name="Wang C."/>
            <person name="Mardis E.R."/>
            <person name="Wilson R.K."/>
        </authorList>
    </citation>
    <scope>NUCLEOTIDE SEQUENCE [LARGE SCALE GENOMIC DNA]</scope>
    <source>
        <strain evidence="2 3">DSM 753</strain>
    </source>
</reference>
<proteinExistence type="predicted"/>
<feature type="region of interest" description="Disordered" evidence="1">
    <location>
        <begin position="1"/>
        <end position="25"/>
    </location>
</feature>
<evidence type="ECO:0000313" key="3">
    <source>
        <dbReference type="Proteomes" id="UP000003490"/>
    </source>
</evidence>
<evidence type="ECO:0000313" key="2">
    <source>
        <dbReference type="EMBL" id="EDO62545.1"/>
    </source>
</evidence>
<comment type="caution">
    <text evidence="2">The sequence shown here is derived from an EMBL/GenBank/DDBJ whole genome shotgun (WGS) entry which is preliminary data.</text>
</comment>
<gene>
    <name evidence="2" type="ORF">CLOLEP_00667</name>
</gene>